<sequence>MKNFYSKIKTLTKAVLIAGSSLLGFTANAQTTLSAGDIAFTSYDSTPLAGVGDKFSFVLLTNISAGTTISFTDRGYNGSGWQAAGGTESAITWVSSTAIPMGTEVHIVGLVASTYNPVTSTSTTNGTVTLTDGSSTNGLSLANTGDQIIAFQGGNGVITGSGAYCIAGINYLYYPGGGTTTAGWNVGVPAGPNSSLMPPGLIGGTSAFYTGAQSGNIVAQSGKFNCTGTPTTTAASVRSAVMTMGNWSLLASAGTTAYSGCQFIGSNPVITGNPPNRTLCSGGNTTFSITATGATSYQWQQNTGSGFVAISNGAPFSGVTTTTLTITGVTGTMSGYQYRCVATNSSGSATSNSATLTVSSISASTSKTNVSCNGGTNGTATVTASGGIGPYTYSWSPSGGTAATATGLAAGNYTVTITDIIGCTTTATATITQPTAISGTTVVTNIACNGGSTGAINLTPTGGSAPYTFNWGGGITTEDRTGLSAGTYTVTITDANGCTGTVTATVTQPASAVSGTTVVTNIACNGGSTGAINLTPTGGSAPYTFNWGGGITTEDRTGLAAGTYTVTITDANGCTGIVTATVTQPTAISGTTVVTNIACNGGSTGAINLTPTGGSAPYTFNWGGGITTEDRTGLAAGTYTVTITDSNGCTGTVTATVTQPASAVSGTTVVTNISCNGGSTGAINLTPTGGSAPYTFNWGGGITTEDRTGLSAGTYTVTITDANGCTGTVTATVTQPTAMSATVSQTNVSCNSGSNGTAGIVVTGGTAPYTYSWSPSGGTAATATGLLAGTYTVTVTDANACTITRTVTITQPTAISGTTVVTNIACNGGSTGAINLTPTGGSAPYTFNWGGGITTEDRTGLAAGTYTVTITDANGCTGTVTATVTQPTAMSATVSQTNVSCNSGSNGTAGIVVTGGTAPYTYSWSPSGGTAATATGLLAGTYTVTVTDANACTITRTVTITQPTAISGTTVVTNIACNGGSTGVINLTPTGGSAPYTFNWGGGITTEDRTGLAAGTYTVTITDANGCTGTVTATVTQPTAMSATVSQTNVSCNSGSNGTAGIVVTGGTAPYTYSWSLSGGTAATATGLLAGTYTVTVTDANACTITRTVTITQPTAISGTTVVTNIACNGGSTGAINLTPTGGSAPYTFNWGGGITTEDRTGLSAGTYTVIITDANGCTGTVTATVTQPTAMSATVSQTNVSCNSGSNGTAGIVVTGGTAPYTYAWSPSGGTAATATGLLAGTYTVTVTDANACTITRTVTITQPTAISGTTVVTNIACNGGLTGAINLTPTGGSAPYTFNWGGGITTEDRTGLSAGTYTVSITDANGCTGTVTATVTQPASAVSGTTVVTNIACNGGSTGAINLTPTGGSAPYTFNWGGGITTEDRTGLSAGTYTVTITDANGCTGTVTATVTQPTAMSATVSQTNVSCNSGSNGTAGIVVTGGTAPYTYAWSPSGGTAATATGLLAGTYTVTVTDSNACTLTRTVTITQPTAISGTTVVTNIACNGGSTGAINLTPTGGSAPYTFNWGGGITTEDRTGLAAGTYTVTITDANGCSGTVTATVTQPTAMSATVSQTNVSCNSGSNGTAGIVVTGGTAPYTYSWSPSGGTAATATGLLAGTYTVTVTDANACTITRTVTITQPTAISGTTVVTNIACNGGSTGAINLTPTGGSAPYTFNWGGGITTEDRTGLSAGTYTVTITDANGCTGTVSATVTQPTAMSATTSQTNISCNGGTNGTAGIVVTGGTAPYTYSWSPSGGTAATATGLLAGTYTVTVTDANACTITRTVTITQPTAISGTTVVTNIACNGGSTGVINLTPTGGSAPYTFNWGGGITTEDRTGLAAGTYTVTITDANGCTGTVTATVTQPTAMSATVSQTNVSCNSGSNGTAGIVVTGGTAPYTYSWSLSGGTAATATGLLAGTYTVTVTDANACTITRTVTITQPTAISGTTVVTNIACNGGSTGAINLTPTGGSAPYTFNWGGGITTEDRTGLSAGTYTVIITDANGCTGTVTATVTQPTAMSATVSQTNVSCNSGSNGTAGIVVTGGTAPYTYAWSPSGGTAATATGLLAGTYTVTVTDANACTITRTVTITQPTAISGTTVVTNIACNGGLTGAINLTPTGGSAPYTFNWGGGITTEDRTGLSAGTYTVSITDANGCTGTVTATVTQPASAVSGTTVVTNIACNGGSTGAINLTPTGGSAPYTFNWGGGITTEDRTGLSAGTYTVTITDANGCTGTVTATVTQPTAMSATVSQTNVSCNSGSNGTAGIVVTGGTAPYTYAWSPSGGTAATATGLLAGTYTVTVTDSNACTLTRTVTITQPTAISGTTVVTNIACNGGSTGAINLTPTGGSAPYTFNWGGGITTEDRTGLAAGTYTVTITDANGCSGTVTATVTQPTAMSATVSQTNVSCNSGSNGTAGIVVTGGTAPYTYSWSPSGGTAATATGLLAGTYTVTVTDANACTITRTVTITQPTAISGTTVVTNIACNGGSTGAINLTPTGGSAPYTFNWGGGITTEDRTGLSAGTYTVTITDANGCTGTVSATVTQPTAMSATTSQTNISCNGGTNGTASIVVTGGTAPYTYSWSPSGGTAATATGLLAGTYTVTVTDANACTITRTVTITQPTAISGTTVVTNIACNGGSTGVINLTPTGGSAPYTFNWGGGITTEDRTGLSAGTYTVIITDANGCTGTVTATVTQSSAVAAPTGAATQSFNAGDTLSALVVTGQNIKWYASATDAANHTGSLPTTTLIVNNTTYYATQTVGVCESTVSLAVLAYNASLSVGNATKPKSEMQIYPNPVMDILNISGEEKITKLAIYSADGRKVTEKTLSKNERSINVHSLVQGVYLIQVFTKDDVKTFKFIKR</sequence>
<dbReference type="Pfam" id="PF13573">
    <property type="entry name" value="SprB"/>
    <property type="match status" value="31"/>
</dbReference>
<dbReference type="Proteomes" id="UP000269076">
    <property type="component" value="Chromosome"/>
</dbReference>
<keyword evidence="1 2" id="KW-0732">Signal</keyword>
<feature type="domain" description="Ig-like" evidence="3">
    <location>
        <begin position="230"/>
        <end position="357"/>
    </location>
</feature>
<evidence type="ECO:0000256" key="2">
    <source>
        <dbReference type="SAM" id="SignalP"/>
    </source>
</evidence>
<reference evidence="4 5" key="1">
    <citation type="submission" date="2018-11" db="EMBL/GenBank/DDBJ databases">
        <title>Proposal to divide the Flavobacteriaceae and reorganize its genera based on Amino Acid Identity values calculated from whole genome sequences.</title>
        <authorList>
            <person name="Nicholson A.C."/>
            <person name="Gulvik C.A."/>
            <person name="Whitney A.M."/>
            <person name="Humrighouse B.W."/>
            <person name="Bell M."/>
            <person name="Holmes B."/>
            <person name="Steigerwalt A."/>
            <person name="Villarma A."/>
            <person name="Sheth M."/>
            <person name="Batra D."/>
            <person name="Pryor J."/>
            <person name="Bernardet J.-F."/>
            <person name="Hugo C."/>
            <person name="Kampfer P."/>
            <person name="Newman J."/>
            <person name="Mcquiston J.R."/>
        </authorList>
    </citation>
    <scope>NUCLEOTIDE SEQUENCE [LARGE SCALE GENOMIC DNA]</scope>
    <source>
        <strain evidence="4 5">G0211</strain>
    </source>
</reference>
<organism evidence="4 5">
    <name type="scientific">Chryseobacterium indoltheticum</name>
    <dbReference type="NCBI Taxonomy" id="254"/>
    <lineage>
        <taxon>Bacteria</taxon>
        <taxon>Pseudomonadati</taxon>
        <taxon>Bacteroidota</taxon>
        <taxon>Flavobacteriia</taxon>
        <taxon>Flavobacteriales</taxon>
        <taxon>Weeksellaceae</taxon>
        <taxon>Chryseobacterium group</taxon>
        <taxon>Chryseobacterium</taxon>
    </lineage>
</organism>
<dbReference type="SUPFAM" id="SSF48726">
    <property type="entry name" value="Immunoglobulin"/>
    <property type="match status" value="1"/>
</dbReference>
<dbReference type="SMART" id="SM00409">
    <property type="entry name" value="IG"/>
    <property type="match status" value="1"/>
</dbReference>
<dbReference type="InterPro" id="IPR025667">
    <property type="entry name" value="SprB_repeat"/>
</dbReference>
<dbReference type="Gene3D" id="2.60.40.10">
    <property type="entry name" value="Immunoglobulins"/>
    <property type="match status" value="1"/>
</dbReference>
<evidence type="ECO:0000313" key="4">
    <source>
        <dbReference type="EMBL" id="AZA62652.1"/>
    </source>
</evidence>
<dbReference type="InterPro" id="IPR036179">
    <property type="entry name" value="Ig-like_dom_sf"/>
</dbReference>
<dbReference type="PROSITE" id="PS50835">
    <property type="entry name" value="IG_LIKE"/>
    <property type="match status" value="1"/>
</dbReference>
<gene>
    <name evidence="4" type="ORF">EG340_17150</name>
</gene>
<evidence type="ECO:0000256" key="1">
    <source>
        <dbReference type="ARBA" id="ARBA00022729"/>
    </source>
</evidence>
<proteinExistence type="predicted"/>
<dbReference type="InterPro" id="IPR013783">
    <property type="entry name" value="Ig-like_fold"/>
</dbReference>
<accession>A0A3G6N3V9</accession>
<dbReference type="NCBIfam" id="TIGR04183">
    <property type="entry name" value="Por_Secre_tail"/>
    <property type="match status" value="1"/>
</dbReference>
<dbReference type="RefSeq" id="WP_123887046.1">
    <property type="nucleotide sequence ID" value="NZ_CP033928.1"/>
</dbReference>
<protein>
    <submittedName>
        <fullName evidence="4">T9SS C-terminal target domain-containing protein</fullName>
    </submittedName>
</protein>
<dbReference type="InterPro" id="IPR007110">
    <property type="entry name" value="Ig-like_dom"/>
</dbReference>
<dbReference type="InterPro" id="IPR006626">
    <property type="entry name" value="PbH1"/>
</dbReference>
<feature type="signal peptide" evidence="2">
    <location>
        <begin position="1"/>
        <end position="29"/>
    </location>
</feature>
<name>A0A3G6N3V9_9FLAO</name>
<dbReference type="InterPro" id="IPR026444">
    <property type="entry name" value="Secre_tail"/>
</dbReference>
<evidence type="ECO:0000259" key="3">
    <source>
        <dbReference type="PROSITE" id="PS50835"/>
    </source>
</evidence>
<dbReference type="InterPro" id="IPR022409">
    <property type="entry name" value="PKD/Chitinase_dom"/>
</dbReference>
<dbReference type="Pfam" id="PF18962">
    <property type="entry name" value="Por_Secre_tail"/>
    <property type="match status" value="1"/>
</dbReference>
<evidence type="ECO:0000313" key="5">
    <source>
        <dbReference type="Proteomes" id="UP000269076"/>
    </source>
</evidence>
<feature type="chain" id="PRO_5018030294" evidence="2">
    <location>
        <begin position="30"/>
        <end position="2866"/>
    </location>
</feature>
<dbReference type="SMART" id="SM00089">
    <property type="entry name" value="PKD"/>
    <property type="match status" value="13"/>
</dbReference>
<dbReference type="Gene3D" id="2.60.40.740">
    <property type="match status" value="30"/>
</dbReference>
<dbReference type="EMBL" id="CP033928">
    <property type="protein sequence ID" value="AZA62652.1"/>
    <property type="molecule type" value="Genomic_DNA"/>
</dbReference>
<dbReference type="SMART" id="SM00710">
    <property type="entry name" value="PbH1"/>
    <property type="match status" value="11"/>
</dbReference>
<dbReference type="InterPro" id="IPR003599">
    <property type="entry name" value="Ig_sub"/>
</dbReference>